<name>A0A495XZA7_9MICO</name>
<proteinExistence type="inferred from homology"/>
<evidence type="ECO:0000313" key="12">
    <source>
        <dbReference type="Proteomes" id="UP000278440"/>
    </source>
</evidence>
<dbReference type="SMART" id="SM00046">
    <property type="entry name" value="DAGKc"/>
    <property type="match status" value="1"/>
</dbReference>
<keyword evidence="7" id="KW-0444">Lipid biosynthesis</keyword>
<keyword evidence="12" id="KW-1185">Reference proteome</keyword>
<reference evidence="11 12" key="1">
    <citation type="submission" date="2018-10" db="EMBL/GenBank/DDBJ databases">
        <title>Sequencing the genomes of 1000 actinobacteria strains.</title>
        <authorList>
            <person name="Klenk H.-P."/>
        </authorList>
    </citation>
    <scope>NUCLEOTIDE SEQUENCE [LARGE SCALE GENOMIC DNA]</scope>
    <source>
        <strain evidence="11 12">DSM 44267</strain>
    </source>
</reference>
<dbReference type="InterPro" id="IPR016064">
    <property type="entry name" value="NAD/diacylglycerol_kinase_sf"/>
</dbReference>
<dbReference type="AlphaFoldDB" id="A0A495XZA7"/>
<evidence type="ECO:0000256" key="6">
    <source>
        <dbReference type="ARBA" id="ARBA00022840"/>
    </source>
</evidence>
<keyword evidence="3" id="KW-0808">Transferase</keyword>
<dbReference type="PANTHER" id="PTHR12358:SF54">
    <property type="entry name" value="SPHINGOSINE KINASE RELATED PROTEIN"/>
    <property type="match status" value="1"/>
</dbReference>
<protein>
    <submittedName>
        <fullName evidence="11">Diacylglycerol kinase family enzyme</fullName>
    </submittedName>
</protein>
<accession>A0A495XZA7</accession>
<dbReference type="InterPro" id="IPR050187">
    <property type="entry name" value="Lipid_Phosphate_FormReg"/>
</dbReference>
<evidence type="ECO:0000313" key="11">
    <source>
        <dbReference type="EMBL" id="RKT79272.1"/>
    </source>
</evidence>
<dbReference type="Pfam" id="PF00781">
    <property type="entry name" value="DAGK_cat"/>
    <property type="match status" value="1"/>
</dbReference>
<keyword evidence="7" id="KW-0443">Lipid metabolism</keyword>
<evidence type="ECO:0000256" key="2">
    <source>
        <dbReference type="ARBA" id="ARBA00005983"/>
    </source>
</evidence>
<sequence>MPPAPDPATPPAPPRRRRLTVVYNPVKVEDLQGARTVVADACERHGWEQATWVPTTAEETGEKQAREAVEAGADCVASYGGDGTVRAVASALVGTQVALGLLPGGTGNLLARNLRLPVESLEEAALAVVGGRDRRIDVGLLRSSEDSVPTPGAGDAPEDDEEVFLVMAGLGLDGQIMAGTNEKVKGVLGWPAYVLSAARQLTRRGFSADVAPTAAGQPSGPTPQGETGGDGTVDHSVARHARTVLVGNCGTLQGGLELMPDARLDDGILDAVVLAPRGVFAWVSVLTAIVTRDRRGHRRLDRMRGPGFTVEVAEPVEAEIDGDPIGERRGLAIRVLPGSLVVRVG</sequence>
<dbReference type="GO" id="GO:0016301">
    <property type="term" value="F:kinase activity"/>
    <property type="evidence" value="ECO:0007669"/>
    <property type="project" value="UniProtKB-KW"/>
</dbReference>
<evidence type="ECO:0000259" key="10">
    <source>
        <dbReference type="PROSITE" id="PS50146"/>
    </source>
</evidence>
<dbReference type="RefSeq" id="WP_121034026.1">
    <property type="nucleotide sequence ID" value="NZ_RBXT01000001.1"/>
</dbReference>
<gene>
    <name evidence="11" type="ORF">DFJ68_2739</name>
</gene>
<feature type="domain" description="DAGKc" evidence="10">
    <location>
        <begin position="14"/>
        <end position="147"/>
    </location>
</feature>
<dbReference type="PROSITE" id="PS50146">
    <property type="entry name" value="DAGK"/>
    <property type="match status" value="1"/>
</dbReference>
<keyword evidence="6" id="KW-0067">ATP-binding</keyword>
<evidence type="ECO:0000256" key="5">
    <source>
        <dbReference type="ARBA" id="ARBA00022777"/>
    </source>
</evidence>
<organism evidence="11 12">
    <name type="scientific">Terracoccus luteus</name>
    <dbReference type="NCBI Taxonomy" id="53356"/>
    <lineage>
        <taxon>Bacteria</taxon>
        <taxon>Bacillati</taxon>
        <taxon>Actinomycetota</taxon>
        <taxon>Actinomycetes</taxon>
        <taxon>Micrococcales</taxon>
        <taxon>Intrasporangiaceae</taxon>
        <taxon>Terracoccus</taxon>
    </lineage>
</organism>
<dbReference type="Gene3D" id="2.60.200.40">
    <property type="match status" value="1"/>
</dbReference>
<evidence type="ECO:0000256" key="3">
    <source>
        <dbReference type="ARBA" id="ARBA00022679"/>
    </source>
</evidence>
<dbReference type="Gene3D" id="3.40.50.10330">
    <property type="entry name" value="Probable inorganic polyphosphate/atp-NAD kinase, domain 1"/>
    <property type="match status" value="1"/>
</dbReference>
<dbReference type="EMBL" id="RBXT01000001">
    <property type="protein sequence ID" value="RKT79272.1"/>
    <property type="molecule type" value="Genomic_DNA"/>
</dbReference>
<comment type="cofactor">
    <cofactor evidence="1">
        <name>Mg(2+)</name>
        <dbReference type="ChEBI" id="CHEBI:18420"/>
    </cofactor>
</comment>
<evidence type="ECO:0000256" key="8">
    <source>
        <dbReference type="ARBA" id="ARBA00023264"/>
    </source>
</evidence>
<dbReference type="InterPro" id="IPR045540">
    <property type="entry name" value="YegS/DAGK_C"/>
</dbReference>
<dbReference type="Pfam" id="PF19279">
    <property type="entry name" value="YegS_C"/>
    <property type="match status" value="1"/>
</dbReference>
<evidence type="ECO:0000256" key="1">
    <source>
        <dbReference type="ARBA" id="ARBA00001946"/>
    </source>
</evidence>
<dbReference type="OrthoDB" id="3171056at2"/>
<evidence type="ECO:0000256" key="7">
    <source>
        <dbReference type="ARBA" id="ARBA00023209"/>
    </source>
</evidence>
<dbReference type="GO" id="GO:0008654">
    <property type="term" value="P:phospholipid biosynthetic process"/>
    <property type="evidence" value="ECO:0007669"/>
    <property type="project" value="UniProtKB-KW"/>
</dbReference>
<dbReference type="PANTHER" id="PTHR12358">
    <property type="entry name" value="SPHINGOSINE KINASE"/>
    <property type="match status" value="1"/>
</dbReference>
<dbReference type="GO" id="GO:0005524">
    <property type="term" value="F:ATP binding"/>
    <property type="evidence" value="ECO:0007669"/>
    <property type="project" value="UniProtKB-KW"/>
</dbReference>
<comment type="similarity">
    <text evidence="2">Belongs to the diacylglycerol/lipid kinase family.</text>
</comment>
<keyword evidence="8" id="KW-1208">Phospholipid metabolism</keyword>
<evidence type="ECO:0000256" key="4">
    <source>
        <dbReference type="ARBA" id="ARBA00022741"/>
    </source>
</evidence>
<keyword evidence="5 11" id="KW-0418">Kinase</keyword>
<comment type="caution">
    <text evidence="11">The sequence shown here is derived from an EMBL/GenBank/DDBJ whole genome shotgun (WGS) entry which is preliminary data.</text>
</comment>
<feature type="region of interest" description="Disordered" evidence="9">
    <location>
        <begin position="210"/>
        <end position="231"/>
    </location>
</feature>
<dbReference type="InterPro" id="IPR017438">
    <property type="entry name" value="ATP-NAD_kinase_N"/>
</dbReference>
<evidence type="ECO:0000256" key="9">
    <source>
        <dbReference type="SAM" id="MobiDB-lite"/>
    </source>
</evidence>
<dbReference type="InterPro" id="IPR001206">
    <property type="entry name" value="Diacylglycerol_kinase_cat_dom"/>
</dbReference>
<keyword evidence="7" id="KW-0594">Phospholipid biosynthesis</keyword>
<dbReference type="SUPFAM" id="SSF111331">
    <property type="entry name" value="NAD kinase/diacylglycerol kinase-like"/>
    <property type="match status" value="1"/>
</dbReference>
<keyword evidence="4" id="KW-0547">Nucleotide-binding</keyword>
<dbReference type="Proteomes" id="UP000278440">
    <property type="component" value="Unassembled WGS sequence"/>
</dbReference>